<comment type="caution">
    <text evidence="4">The sequence shown here is derived from an EMBL/GenBank/DDBJ whole genome shotgun (WGS) entry which is preliminary data.</text>
</comment>
<dbReference type="InterPro" id="IPR002397">
    <property type="entry name" value="Cyt_P450_B"/>
</dbReference>
<dbReference type="Gene3D" id="1.10.630.10">
    <property type="entry name" value="Cytochrome P450"/>
    <property type="match status" value="1"/>
</dbReference>
<keyword evidence="2" id="KW-0560">Oxidoreductase</keyword>
<keyword evidence="2" id="KW-0479">Metal-binding</keyword>
<evidence type="ECO:0000256" key="2">
    <source>
        <dbReference type="RuleBase" id="RU000461"/>
    </source>
</evidence>
<dbReference type="SUPFAM" id="SSF48264">
    <property type="entry name" value="Cytochrome P450"/>
    <property type="match status" value="1"/>
</dbReference>
<organism evidence="4 5">
    <name type="scientific">Actinomadura violacea</name>
    <dbReference type="NCBI Taxonomy" id="2819934"/>
    <lineage>
        <taxon>Bacteria</taxon>
        <taxon>Bacillati</taxon>
        <taxon>Actinomycetota</taxon>
        <taxon>Actinomycetes</taxon>
        <taxon>Streptosporangiales</taxon>
        <taxon>Thermomonosporaceae</taxon>
        <taxon>Actinomadura</taxon>
    </lineage>
</organism>
<gene>
    <name evidence="4" type="ORF">J4709_28470</name>
</gene>
<feature type="region of interest" description="Disordered" evidence="3">
    <location>
        <begin position="1"/>
        <end position="43"/>
    </location>
</feature>
<dbReference type="InterPro" id="IPR001128">
    <property type="entry name" value="Cyt_P450"/>
</dbReference>
<keyword evidence="2" id="KW-0503">Monooxygenase</keyword>
<evidence type="ECO:0000313" key="5">
    <source>
        <dbReference type="Proteomes" id="UP000680206"/>
    </source>
</evidence>
<dbReference type="InterPro" id="IPR036396">
    <property type="entry name" value="Cyt_P450_sf"/>
</dbReference>
<evidence type="ECO:0000313" key="4">
    <source>
        <dbReference type="EMBL" id="MBO2461524.1"/>
    </source>
</evidence>
<sequence length="450" mass="49106">MTPHPSRPDTRPDQQSDQQPEVRSGGAEPAVPIVSIDPDGADPHGEMARLRAAGPVVRTVLPGLPDTVHAWAVTRHDLLGRLSRHPDISRVAHRHWAAYRDGLVPDDWPLAGMFIGLTNMFFLDDPEHRRLRQMISRVFTARRVEEMAGDITRIVHDALDALPDHRSPGTEGVEGAVDLRAHYAYTIPMGVICRLLGIPDPMRPRMRALVDALMRTGDKTAKDAADVETGRLELLGELVERRRSRPGADLTSALIGVRDDDGDALTHRQLIDTLWLLVVAGHETTFTLITNAVRALLAHPDQLAHAKTLPPEGWSAVVEETLRYDGVINYLVAGYTKAAVPIGGTTIPPGQLLIGLYGGVGRDPDVHGPTADRFDITRANTQHLAFGVGAHYCLGAPLARLEARIALHALFDRHPDLTLAVPDDDLTQVPSMFTNCPTDLPVHLDGAPPR</sequence>
<protein>
    <submittedName>
        <fullName evidence="4">Cytochrome P450</fullName>
    </submittedName>
</protein>
<evidence type="ECO:0000256" key="3">
    <source>
        <dbReference type="SAM" id="MobiDB-lite"/>
    </source>
</evidence>
<dbReference type="Proteomes" id="UP000680206">
    <property type="component" value="Unassembled WGS sequence"/>
</dbReference>
<dbReference type="PRINTS" id="PR00385">
    <property type="entry name" value="P450"/>
</dbReference>
<comment type="similarity">
    <text evidence="1 2">Belongs to the cytochrome P450 family.</text>
</comment>
<feature type="compositionally biased region" description="Basic and acidic residues" evidence="3">
    <location>
        <begin position="1"/>
        <end position="14"/>
    </location>
</feature>
<dbReference type="InterPro" id="IPR017972">
    <property type="entry name" value="Cyt_P450_CS"/>
</dbReference>
<dbReference type="PANTHER" id="PTHR46696:SF1">
    <property type="entry name" value="CYTOCHROME P450 YJIB-RELATED"/>
    <property type="match status" value="1"/>
</dbReference>
<evidence type="ECO:0000256" key="1">
    <source>
        <dbReference type="ARBA" id="ARBA00010617"/>
    </source>
</evidence>
<dbReference type="PRINTS" id="PR00359">
    <property type="entry name" value="BP450"/>
</dbReference>
<dbReference type="PANTHER" id="PTHR46696">
    <property type="entry name" value="P450, PUTATIVE (EUROFUNG)-RELATED"/>
    <property type="match status" value="1"/>
</dbReference>
<dbReference type="Pfam" id="PF00067">
    <property type="entry name" value="p450"/>
    <property type="match status" value="1"/>
</dbReference>
<keyword evidence="2" id="KW-0408">Iron</keyword>
<reference evidence="4 5" key="1">
    <citation type="submission" date="2021-03" db="EMBL/GenBank/DDBJ databases">
        <title>Actinomadura violae sp. nov., isolated from lichen in Thailand.</title>
        <authorList>
            <person name="Kanchanasin P."/>
            <person name="Saeng-In P."/>
            <person name="Phongsopitanun W."/>
            <person name="Yuki M."/>
            <person name="Kudo T."/>
            <person name="Ohkuma M."/>
            <person name="Tanasupawat S."/>
        </authorList>
    </citation>
    <scope>NUCLEOTIDE SEQUENCE [LARGE SCALE GENOMIC DNA]</scope>
    <source>
        <strain evidence="4 5">LCR2-06</strain>
    </source>
</reference>
<dbReference type="CDD" id="cd11029">
    <property type="entry name" value="CYP107-like"/>
    <property type="match status" value="1"/>
</dbReference>
<keyword evidence="2" id="KW-0349">Heme</keyword>
<proteinExistence type="inferred from homology"/>
<keyword evidence="5" id="KW-1185">Reference proteome</keyword>
<accession>A0ABS3RXN8</accession>
<dbReference type="RefSeq" id="WP_208244883.1">
    <property type="nucleotide sequence ID" value="NZ_JAGEPF010000018.1"/>
</dbReference>
<dbReference type="EMBL" id="JAGEPF010000018">
    <property type="protein sequence ID" value="MBO2461524.1"/>
    <property type="molecule type" value="Genomic_DNA"/>
</dbReference>
<name>A0ABS3RXN8_9ACTN</name>
<dbReference type="PROSITE" id="PS00086">
    <property type="entry name" value="CYTOCHROME_P450"/>
    <property type="match status" value="1"/>
</dbReference>